<gene>
    <name evidence="1" type="ORF">COY51_03025</name>
</gene>
<comment type="caution">
    <text evidence="1">The sequence shown here is derived from an EMBL/GenBank/DDBJ whole genome shotgun (WGS) entry which is preliminary data.</text>
</comment>
<proteinExistence type="predicted"/>
<dbReference type="Proteomes" id="UP000234145">
    <property type="component" value="Unassembled WGS sequence"/>
</dbReference>
<sequence length="205" mass="23036">VDGSYTLSSCGFAHLGFVGKYGIIKEEDGIPGFSIFVRARFPLGDEDLFGEDKNFKLKLPLGLRGITLGIYELVSKKLNFWTVHFNFGYEYCAPYSQKSDSLGKDLVQVRTIDPGDRMLYNFACIRDWEKFSLVIELNGVITRDLRINDISIKDSGMHTLDGILGVQYHPVHNFFINIGVRGTILSSVGDRENNLGLIINSGQRF</sequence>
<evidence type="ECO:0000313" key="2">
    <source>
        <dbReference type="Proteomes" id="UP000234145"/>
    </source>
</evidence>
<reference evidence="2" key="1">
    <citation type="submission" date="2017-09" db="EMBL/GenBank/DDBJ databases">
        <title>Depth-based differentiation of microbial function through sediment-hosted aquifers and enrichment of novel symbionts in the deep terrestrial subsurface.</title>
        <authorList>
            <person name="Probst A.J."/>
            <person name="Ladd B."/>
            <person name="Jarett J.K."/>
            <person name="Geller-Mcgrath D.E."/>
            <person name="Sieber C.M.K."/>
            <person name="Emerson J.B."/>
            <person name="Anantharaman K."/>
            <person name="Thomas B.C."/>
            <person name="Malmstrom R."/>
            <person name="Stieglmeier M."/>
            <person name="Klingl A."/>
            <person name="Woyke T."/>
            <person name="Ryan C.M."/>
            <person name="Banfield J.F."/>
        </authorList>
    </citation>
    <scope>NUCLEOTIDE SEQUENCE [LARGE SCALE GENOMIC DNA]</scope>
</reference>
<evidence type="ECO:0008006" key="3">
    <source>
        <dbReference type="Google" id="ProtNLM"/>
    </source>
</evidence>
<evidence type="ECO:0000313" key="1">
    <source>
        <dbReference type="EMBL" id="PIZ16334.1"/>
    </source>
</evidence>
<name>A0A2H9PBQ0_9BACT</name>
<organism evidence="1 2">
    <name type="scientific">Candidatus Desantisbacteria bacterium CG_4_10_14_0_8_um_filter_39_17</name>
    <dbReference type="NCBI Taxonomy" id="1974542"/>
    <lineage>
        <taxon>Bacteria</taxon>
        <taxon>Candidatus Desantisiibacteriota</taxon>
    </lineage>
</organism>
<feature type="non-terminal residue" evidence="1">
    <location>
        <position position="1"/>
    </location>
</feature>
<protein>
    <recommendedName>
        <fullName evidence="3">Bacterial surface antigen (D15) domain-containing protein</fullName>
    </recommendedName>
</protein>
<dbReference type="AlphaFoldDB" id="A0A2H9PBQ0"/>
<dbReference type="EMBL" id="PFMS01000051">
    <property type="protein sequence ID" value="PIZ16334.1"/>
    <property type="molecule type" value="Genomic_DNA"/>
</dbReference>
<accession>A0A2H9PBQ0</accession>